<keyword evidence="1" id="KW-0812">Transmembrane</keyword>
<accession>A0A7T8K2E4</accession>
<organism evidence="2 3">
    <name type="scientific">Caligus rogercresseyi</name>
    <name type="common">Sea louse</name>
    <dbReference type="NCBI Taxonomy" id="217165"/>
    <lineage>
        <taxon>Eukaryota</taxon>
        <taxon>Metazoa</taxon>
        <taxon>Ecdysozoa</taxon>
        <taxon>Arthropoda</taxon>
        <taxon>Crustacea</taxon>
        <taxon>Multicrustacea</taxon>
        <taxon>Hexanauplia</taxon>
        <taxon>Copepoda</taxon>
        <taxon>Siphonostomatoida</taxon>
        <taxon>Caligidae</taxon>
        <taxon>Caligus</taxon>
    </lineage>
</organism>
<feature type="non-terminal residue" evidence="2">
    <location>
        <position position="1"/>
    </location>
</feature>
<dbReference type="EMBL" id="CP045900">
    <property type="protein sequence ID" value="QQP42265.1"/>
    <property type="molecule type" value="Genomic_DNA"/>
</dbReference>
<reference evidence="3" key="1">
    <citation type="submission" date="2021-01" db="EMBL/GenBank/DDBJ databases">
        <title>Caligus Genome Assembly.</title>
        <authorList>
            <person name="Gallardo-Escarate C."/>
        </authorList>
    </citation>
    <scope>NUCLEOTIDE SEQUENCE [LARGE SCALE GENOMIC DNA]</scope>
</reference>
<evidence type="ECO:0000313" key="2">
    <source>
        <dbReference type="EMBL" id="QQP42265.1"/>
    </source>
</evidence>
<feature type="transmembrane region" description="Helical" evidence="1">
    <location>
        <begin position="62"/>
        <end position="84"/>
    </location>
</feature>
<name>A0A7T8K2E4_CALRO</name>
<protein>
    <submittedName>
        <fullName evidence="2">Uncharacterized protein</fullName>
    </submittedName>
</protein>
<sequence length="88" mass="9369">MEMKDSNSTISDWTEDLVNALSGGGDLSELSYGAILVVSEMSLTLLSIVFNLIPSYSTLNVILGNLCCSNLLAAVFVKSIAIIYNGYA</sequence>
<dbReference type="Proteomes" id="UP000595437">
    <property type="component" value="Chromosome 11"/>
</dbReference>
<gene>
    <name evidence="2" type="ORF">FKW44_016876</name>
</gene>
<evidence type="ECO:0000313" key="3">
    <source>
        <dbReference type="Proteomes" id="UP000595437"/>
    </source>
</evidence>
<keyword evidence="1" id="KW-0472">Membrane</keyword>
<keyword evidence="1" id="KW-1133">Transmembrane helix</keyword>
<keyword evidence="3" id="KW-1185">Reference proteome</keyword>
<feature type="transmembrane region" description="Helical" evidence="1">
    <location>
        <begin position="30"/>
        <end position="50"/>
    </location>
</feature>
<proteinExistence type="predicted"/>
<dbReference type="AlphaFoldDB" id="A0A7T8K2E4"/>
<evidence type="ECO:0000256" key="1">
    <source>
        <dbReference type="SAM" id="Phobius"/>
    </source>
</evidence>